<dbReference type="AlphaFoldDB" id="A0A815TAI8"/>
<evidence type="ECO:0000313" key="3">
    <source>
        <dbReference type="Proteomes" id="UP000663828"/>
    </source>
</evidence>
<accession>A0A815TAI8</accession>
<keyword evidence="3" id="KW-1185">Reference proteome</keyword>
<comment type="caution">
    <text evidence="2">The sequence shown here is derived from an EMBL/GenBank/DDBJ whole genome shotgun (WGS) entry which is preliminary data.</text>
</comment>
<proteinExistence type="predicted"/>
<feature type="chain" id="PRO_5033053294" evidence="1">
    <location>
        <begin position="25"/>
        <end position="389"/>
    </location>
</feature>
<protein>
    <submittedName>
        <fullName evidence="2">Uncharacterized protein</fullName>
    </submittedName>
</protein>
<sequence length="389" mass="42347">MFKANVYCLAVALLSLIVSIKCQCQSGNSSQYDQCSQNAQCACLQYSFSSSMYVCGLVSYSCGQFPQCRPPNDACDANEICIRHPRCNSQPVCYPLSMINEQSCPPGTVYQTTEPMQRISNYTSALDSLDGKYTRPNGGAPNTYYEAIQLYVPTSGYYDLTSVSRLDTHGYLYNGTFNPFDPQSNLIAHNDDGAGGGQFKLPVYLQAGIPYTLVVTTHSAGNTGPFSVIAEGPGNIHFSRLNPVTTTTTTTSTTTTSAIIVSAVYNGNLTSSHPFYNRTGGSTGQYYYQAFEIHVSTTGTYTFTSTSNMDTFGYIYQGNFYPFAPQINVHGQDDDSAGSSQFRVTAVLRSDVKYILVYTTYSSNTFGKYSVSAAGPGQVYMNPTSITFT</sequence>
<feature type="signal peptide" evidence="1">
    <location>
        <begin position="1"/>
        <end position="24"/>
    </location>
</feature>
<dbReference type="Proteomes" id="UP000663828">
    <property type="component" value="Unassembled WGS sequence"/>
</dbReference>
<keyword evidence="1" id="KW-0732">Signal</keyword>
<organism evidence="2 3">
    <name type="scientific">Adineta ricciae</name>
    <name type="common">Rotifer</name>
    <dbReference type="NCBI Taxonomy" id="249248"/>
    <lineage>
        <taxon>Eukaryota</taxon>
        <taxon>Metazoa</taxon>
        <taxon>Spiralia</taxon>
        <taxon>Gnathifera</taxon>
        <taxon>Rotifera</taxon>
        <taxon>Eurotatoria</taxon>
        <taxon>Bdelloidea</taxon>
        <taxon>Adinetida</taxon>
        <taxon>Adinetidae</taxon>
        <taxon>Adineta</taxon>
    </lineage>
</organism>
<reference evidence="2" key="1">
    <citation type="submission" date="2021-02" db="EMBL/GenBank/DDBJ databases">
        <authorList>
            <person name="Nowell W R."/>
        </authorList>
    </citation>
    <scope>NUCLEOTIDE SEQUENCE</scope>
</reference>
<evidence type="ECO:0000313" key="2">
    <source>
        <dbReference type="EMBL" id="CAF1502388.1"/>
    </source>
</evidence>
<gene>
    <name evidence="2" type="ORF">XAT740_LOCUS39734</name>
</gene>
<evidence type="ECO:0000256" key="1">
    <source>
        <dbReference type="SAM" id="SignalP"/>
    </source>
</evidence>
<name>A0A815TAI8_ADIRI</name>
<dbReference type="EMBL" id="CAJNOR010004439">
    <property type="protein sequence ID" value="CAF1502388.1"/>
    <property type="molecule type" value="Genomic_DNA"/>
</dbReference>